<feature type="region of interest" description="Disordered" evidence="19">
    <location>
        <begin position="922"/>
        <end position="956"/>
    </location>
</feature>
<keyword evidence="23" id="KW-1185">Reference proteome</keyword>
<dbReference type="Pfam" id="PF00200">
    <property type="entry name" value="Disintegrin"/>
    <property type="match status" value="1"/>
</dbReference>
<evidence type="ECO:0000256" key="12">
    <source>
        <dbReference type="ARBA" id="ARBA00022989"/>
    </source>
</evidence>
<comment type="subcellular location">
    <subcellularLocation>
        <location evidence="3">Membrane</location>
        <topology evidence="3">Single-pass type I membrane protein</topology>
    </subcellularLocation>
</comment>
<feature type="compositionally biased region" description="Basic residues" evidence="19">
    <location>
        <begin position="867"/>
        <end position="877"/>
    </location>
</feature>
<dbReference type="SUPFAM" id="SSF55486">
    <property type="entry name" value="Metalloproteases ('zincins'), catalytic domain"/>
    <property type="match status" value="1"/>
</dbReference>
<name>A0A9P0JL21_APHGO</name>
<feature type="binding site" evidence="18">
    <location>
        <position position="468"/>
    </location>
    <ligand>
        <name>Zn(2+)</name>
        <dbReference type="ChEBI" id="CHEBI:29105"/>
        <note>catalytic</note>
    </ligand>
</feature>
<evidence type="ECO:0000256" key="11">
    <source>
        <dbReference type="ARBA" id="ARBA00022833"/>
    </source>
</evidence>
<dbReference type="EMBL" id="OU899037">
    <property type="protein sequence ID" value="CAH1738826.1"/>
    <property type="molecule type" value="Genomic_DNA"/>
</dbReference>
<evidence type="ECO:0000256" key="14">
    <source>
        <dbReference type="ARBA" id="ARBA00023136"/>
    </source>
</evidence>
<feature type="region of interest" description="Disordered" evidence="19">
    <location>
        <begin position="824"/>
        <end position="879"/>
    </location>
</feature>
<feature type="region of interest" description="Disordered" evidence="19">
    <location>
        <begin position="235"/>
        <end position="280"/>
    </location>
</feature>
<protein>
    <recommendedName>
        <fullName evidence="4">ADAM10 endopeptidase</fullName>
        <ecNumber evidence="4">3.4.24.81</ecNumber>
    </recommendedName>
</protein>
<feature type="region of interest" description="Disordered" evidence="19">
    <location>
        <begin position="1072"/>
        <end position="1158"/>
    </location>
</feature>
<dbReference type="Pfam" id="PF21299">
    <property type="entry name" value="ADAM10_Cys-rich"/>
    <property type="match status" value="1"/>
</dbReference>
<keyword evidence="14" id="KW-0472">Membrane</keyword>
<keyword evidence="15" id="KW-0865">Zymogen</keyword>
<dbReference type="GO" id="GO:0006509">
    <property type="term" value="P:membrane protein ectodomain proteolysis"/>
    <property type="evidence" value="ECO:0007669"/>
    <property type="project" value="TreeGrafter"/>
</dbReference>
<feature type="binding site" evidence="18">
    <location>
        <position position="474"/>
    </location>
    <ligand>
        <name>Zn(2+)</name>
        <dbReference type="ChEBI" id="CHEBI:29105"/>
        <note>catalytic</note>
    </ligand>
</feature>
<feature type="compositionally biased region" description="Basic and acidic residues" evidence="19">
    <location>
        <begin position="973"/>
        <end position="987"/>
    </location>
</feature>
<keyword evidence="9" id="KW-0732">Signal</keyword>
<dbReference type="PANTHER" id="PTHR45702">
    <property type="entry name" value="ADAM10/ADAM17 METALLOPEPTIDASE FAMILY MEMBER"/>
    <property type="match status" value="1"/>
</dbReference>
<feature type="binding site" evidence="18">
    <location>
        <position position="464"/>
    </location>
    <ligand>
        <name>Zn(2+)</name>
        <dbReference type="ChEBI" id="CHEBI:29105"/>
        <note>catalytic</note>
    </ligand>
</feature>
<feature type="compositionally biased region" description="Gly residues" evidence="19">
    <location>
        <begin position="1000"/>
        <end position="1013"/>
    </location>
</feature>
<gene>
    <name evidence="22" type="ORF">APHIGO_LOCUS12083</name>
</gene>
<keyword evidence="10" id="KW-0378">Hydrolase</keyword>
<feature type="domain" description="Peptidase M12B" evidence="21">
    <location>
        <begin position="304"/>
        <end position="518"/>
    </location>
</feature>
<evidence type="ECO:0000256" key="18">
    <source>
        <dbReference type="PROSITE-ProRule" id="PRU00276"/>
    </source>
</evidence>
<evidence type="ECO:0000256" key="1">
    <source>
        <dbReference type="ARBA" id="ARBA00001809"/>
    </source>
</evidence>
<evidence type="ECO:0000256" key="3">
    <source>
        <dbReference type="ARBA" id="ARBA00004479"/>
    </source>
</evidence>
<feature type="compositionally biased region" description="Polar residues" evidence="19">
    <location>
        <begin position="1120"/>
        <end position="1152"/>
    </location>
</feature>
<dbReference type="GO" id="GO:0004222">
    <property type="term" value="F:metalloendopeptidase activity"/>
    <property type="evidence" value="ECO:0007669"/>
    <property type="project" value="InterPro"/>
</dbReference>
<evidence type="ECO:0000259" key="20">
    <source>
        <dbReference type="PROSITE" id="PS50214"/>
    </source>
</evidence>
<evidence type="ECO:0000256" key="10">
    <source>
        <dbReference type="ARBA" id="ARBA00022801"/>
    </source>
</evidence>
<dbReference type="SUPFAM" id="SSF57552">
    <property type="entry name" value="Blood coagulation inhibitor (disintegrin)"/>
    <property type="match status" value="1"/>
</dbReference>
<keyword evidence="11 18" id="KW-0862">Zinc</keyword>
<dbReference type="GO" id="GO:0046872">
    <property type="term" value="F:metal ion binding"/>
    <property type="evidence" value="ECO:0007669"/>
    <property type="project" value="UniProtKB-KW"/>
</dbReference>
<feature type="domain" description="Disintegrin" evidence="20">
    <location>
        <begin position="533"/>
        <end position="629"/>
    </location>
</feature>
<evidence type="ECO:0000256" key="9">
    <source>
        <dbReference type="ARBA" id="ARBA00022729"/>
    </source>
</evidence>
<proteinExistence type="predicted"/>
<dbReference type="InterPro" id="IPR001762">
    <property type="entry name" value="Disintegrin_dom"/>
</dbReference>
<feature type="active site" evidence="18">
    <location>
        <position position="465"/>
    </location>
</feature>
<evidence type="ECO:0000256" key="19">
    <source>
        <dbReference type="SAM" id="MobiDB-lite"/>
    </source>
</evidence>
<dbReference type="Gene3D" id="3.40.390.10">
    <property type="entry name" value="Collagenase (Catalytic Domain)"/>
    <property type="match status" value="1"/>
</dbReference>
<keyword evidence="7" id="KW-0812">Transmembrane</keyword>
<dbReference type="InterPro" id="IPR034025">
    <property type="entry name" value="ADAM10_ADAM17"/>
</dbReference>
<comment type="caution">
    <text evidence="18">Lacks conserved residue(s) required for the propagation of feature annotation.</text>
</comment>
<evidence type="ECO:0000256" key="2">
    <source>
        <dbReference type="ARBA" id="ARBA00001947"/>
    </source>
</evidence>
<evidence type="ECO:0000256" key="17">
    <source>
        <dbReference type="ARBA" id="ARBA00023180"/>
    </source>
</evidence>
<keyword evidence="12" id="KW-1133">Transmembrane helix</keyword>
<evidence type="ECO:0000259" key="21">
    <source>
        <dbReference type="PROSITE" id="PS50215"/>
    </source>
</evidence>
<evidence type="ECO:0000256" key="7">
    <source>
        <dbReference type="ARBA" id="ARBA00022692"/>
    </source>
</evidence>
<dbReference type="Proteomes" id="UP001154329">
    <property type="component" value="Chromosome 4"/>
</dbReference>
<dbReference type="InterPro" id="IPR049038">
    <property type="entry name" value="ADAM10_Cys-rich"/>
</dbReference>
<keyword evidence="6" id="KW-0165">Cleavage on pair of basic residues</keyword>
<comment type="cofactor">
    <cofactor evidence="2">
        <name>Zn(2+)</name>
        <dbReference type="ChEBI" id="CHEBI:29105"/>
    </cofactor>
</comment>
<evidence type="ECO:0000313" key="23">
    <source>
        <dbReference type="Proteomes" id="UP001154329"/>
    </source>
</evidence>
<feature type="region of interest" description="Disordered" evidence="19">
    <location>
        <begin position="190"/>
        <end position="215"/>
    </location>
</feature>
<reference evidence="22" key="1">
    <citation type="submission" date="2022-02" db="EMBL/GenBank/DDBJ databases">
        <authorList>
            <person name="King R."/>
        </authorList>
    </citation>
    <scope>NUCLEOTIDE SEQUENCE</scope>
</reference>
<keyword evidence="8 18" id="KW-0479">Metal-binding</keyword>
<keyword evidence="17" id="KW-0325">Glycoprotein</keyword>
<evidence type="ECO:0000256" key="8">
    <source>
        <dbReference type="ARBA" id="ARBA00022723"/>
    </source>
</evidence>
<dbReference type="CDD" id="cd04270">
    <property type="entry name" value="ZnMc_TACE_like"/>
    <property type="match status" value="1"/>
</dbReference>
<evidence type="ECO:0000256" key="13">
    <source>
        <dbReference type="ARBA" id="ARBA00023049"/>
    </source>
</evidence>
<dbReference type="GO" id="GO:0007219">
    <property type="term" value="P:Notch signaling pathway"/>
    <property type="evidence" value="ECO:0007669"/>
    <property type="project" value="TreeGrafter"/>
</dbReference>
<keyword evidence="5" id="KW-0645">Protease</keyword>
<accession>A0A9P0JL21</accession>
<dbReference type="InterPro" id="IPR024079">
    <property type="entry name" value="MetalloPept_cat_dom_sf"/>
</dbReference>
<dbReference type="SMART" id="SM00050">
    <property type="entry name" value="DISIN"/>
    <property type="match status" value="1"/>
</dbReference>
<feature type="compositionally biased region" description="Polar residues" evidence="19">
    <location>
        <begin position="235"/>
        <end position="253"/>
    </location>
</feature>
<feature type="compositionally biased region" description="Low complexity" evidence="19">
    <location>
        <begin position="1019"/>
        <end position="1032"/>
    </location>
</feature>
<dbReference type="GO" id="GO:0005886">
    <property type="term" value="C:plasma membrane"/>
    <property type="evidence" value="ECO:0007669"/>
    <property type="project" value="TreeGrafter"/>
</dbReference>
<evidence type="ECO:0000256" key="16">
    <source>
        <dbReference type="ARBA" id="ARBA00023157"/>
    </source>
</evidence>
<feature type="region of interest" description="Disordered" evidence="19">
    <location>
        <begin position="971"/>
        <end position="1055"/>
    </location>
</feature>
<dbReference type="PANTHER" id="PTHR45702:SF3">
    <property type="entry name" value="KUZBANIAN-LIKE, ISOFORM A"/>
    <property type="match status" value="1"/>
</dbReference>
<dbReference type="EC" id="3.4.24.81" evidence="4"/>
<comment type="catalytic activity">
    <reaction evidence="1">
        <text>Endopeptidase of broad specificity.</text>
        <dbReference type="EC" id="3.4.24.81"/>
    </reaction>
</comment>
<keyword evidence="16" id="KW-1015">Disulfide bond</keyword>
<keyword evidence="13" id="KW-0482">Metalloprotease</keyword>
<dbReference type="Gene3D" id="4.10.70.10">
    <property type="entry name" value="Disintegrin domain"/>
    <property type="match status" value="1"/>
</dbReference>
<evidence type="ECO:0000256" key="6">
    <source>
        <dbReference type="ARBA" id="ARBA00022685"/>
    </source>
</evidence>
<dbReference type="InterPro" id="IPR036436">
    <property type="entry name" value="Disintegrin_dom_sf"/>
</dbReference>
<dbReference type="Pfam" id="PF13688">
    <property type="entry name" value="Reprolysin_5"/>
    <property type="match status" value="1"/>
</dbReference>
<reference evidence="22" key="2">
    <citation type="submission" date="2022-10" db="EMBL/GenBank/DDBJ databases">
        <authorList>
            <consortium name="ENA_rothamsted_submissions"/>
            <consortium name="culmorum"/>
            <person name="King R."/>
        </authorList>
    </citation>
    <scope>NUCLEOTIDE SEQUENCE</scope>
</reference>
<organism evidence="22 23">
    <name type="scientific">Aphis gossypii</name>
    <name type="common">Cotton aphid</name>
    <dbReference type="NCBI Taxonomy" id="80765"/>
    <lineage>
        <taxon>Eukaryota</taxon>
        <taxon>Metazoa</taxon>
        <taxon>Ecdysozoa</taxon>
        <taxon>Arthropoda</taxon>
        <taxon>Hexapoda</taxon>
        <taxon>Insecta</taxon>
        <taxon>Pterygota</taxon>
        <taxon>Neoptera</taxon>
        <taxon>Paraneoptera</taxon>
        <taxon>Hemiptera</taxon>
        <taxon>Sternorrhyncha</taxon>
        <taxon>Aphidomorpha</taxon>
        <taxon>Aphidoidea</taxon>
        <taxon>Aphididae</taxon>
        <taxon>Aphidini</taxon>
        <taxon>Aphis</taxon>
        <taxon>Aphis</taxon>
    </lineage>
</organism>
<evidence type="ECO:0000313" key="22">
    <source>
        <dbReference type="EMBL" id="CAH1738826.1"/>
    </source>
</evidence>
<dbReference type="InterPro" id="IPR001590">
    <property type="entry name" value="Peptidase_M12B"/>
</dbReference>
<evidence type="ECO:0000256" key="4">
    <source>
        <dbReference type="ARBA" id="ARBA00012332"/>
    </source>
</evidence>
<evidence type="ECO:0000256" key="5">
    <source>
        <dbReference type="ARBA" id="ARBA00022670"/>
    </source>
</evidence>
<sequence length="1158" mass="127073">MWPAGSPTALATATTVAVFLAVVIGKFGRISSTPVQQPGKLPSLNHFIKHYTPAEYDRDGLLEQHRRMRRDTATSNQRLQSPLRLTIATPHRTFKMLLTPDQKLFADDVVFEGSDDRPIPFDPGKAYVGTLEDEETVTVRGIVTSDGLFDGTISTAAEEFFVEPSSRYSDGSPLPYHSVAYRLSDVDGPKAAGGGCRSEALRGRRSADSRHARDAERLVNQTYDTEGVILVRSPNGTIVNRSRQSASSKTSLPKPNWYDPNDQRKMTGAGDEASSNLVVDDSGGYDPFESRKKGLGGFVDNRKTTCMLYLQADHLFYEKYGREETCIEVMTRHVQRVNAIYRNTDFNQDGKPDNISFMIKRVKVHSNPDPTYKFLGNYGVEKFLEIFSEEDYDAFCLAYMFTYRDFEMGTLGLAWTGDLKNAGGVCEKNGHYRGSLKSLNTGIVTLLNYGKHVPSAVSHVTLAHEIGHNFGSPHDPESCTPGGDDGNYIMFARATSGDKKNNNRFSPCSLSAINPVLNVKARSTRGCFTEPQASICGNGVVEPGEECDCGWEEDCKDACCFPQRRYSRPEEPPCRLTANSVCSPSQGPCCTNDCSLKIGDLCRNDNGCRDASYCNGMTPTCPASINKPNKTVCNEEFVCYMGECTGSICLAYGLESCQCLPTPQDSPTKACELCCKLPGENQPCLSSYSWNNVPYDIPDMYSKPGTPCNDYNGYCDVFQRCREVDPSGPLATLRKLLLSEESIASFKKWAIDHWYYSGLIVASFLLMLVLSTRLFGKRSDPKLKSVTIIHSSTTETVRLPADGDNQNVTVHPAAVRSKLPLKKRVREKRNVNNNNSPAKKSRKNVAAEEESTTETSSPKKVGVAQKKERKTRRKKSKGVIDYSVVQNKVLVANKKTPEDDSLGKVRNWLLNSHHIEALGGTLRKSKSSPAGFANPPEPARPVPKAQQKTKDNQVSLQVVYKPPFKFSVKLSKSKPDLTKDKRPDRTKQRAALLIRANRVRGGGGAVGGSGGGATKQAKKQQQQQANGSRAAAKQQEPKNAASAATPAGRLQPPEPIYENNAAIDLLRMSSTEHDGHQPIFPVAASPPNKQRKSFAGVDVKADEAPRTKRNSVPQQQQQPSTSGNSNLMRFPSTENKQASSNGCPAPATNASSKSDEKT</sequence>
<evidence type="ECO:0000256" key="15">
    <source>
        <dbReference type="ARBA" id="ARBA00023145"/>
    </source>
</evidence>
<dbReference type="PROSITE" id="PS50215">
    <property type="entry name" value="ADAM_MEPRO"/>
    <property type="match status" value="1"/>
</dbReference>
<dbReference type="PROSITE" id="PS50214">
    <property type="entry name" value="DISINTEGRIN_2"/>
    <property type="match status" value="1"/>
</dbReference>
<dbReference type="InterPro" id="IPR051489">
    <property type="entry name" value="ADAM_Metalloproteinase"/>
</dbReference>
<dbReference type="AlphaFoldDB" id="A0A9P0JL21"/>
<feature type="compositionally biased region" description="Basic and acidic residues" evidence="19">
    <location>
        <begin position="199"/>
        <end position="215"/>
    </location>
</feature>